<dbReference type="GO" id="GO:0008270">
    <property type="term" value="F:zinc ion binding"/>
    <property type="evidence" value="ECO:0007669"/>
    <property type="project" value="UniProtKB-KW"/>
</dbReference>
<reference evidence="7" key="1">
    <citation type="submission" date="2015-07" db="EMBL/GenBank/DDBJ databases">
        <title>Adaptation to a free-living lifestyle via gene acquisitions in the diplomonad Trepomonas sp. PC1.</title>
        <authorList>
            <person name="Xu F."/>
            <person name="Jerlstrom-Hultqvist J."/>
            <person name="Kolisko M."/>
            <person name="Simpson A.G.B."/>
            <person name="Roger A.J."/>
            <person name="Svard S.G."/>
            <person name="Andersson J.O."/>
        </authorList>
    </citation>
    <scope>NUCLEOTIDE SEQUENCE</scope>
    <source>
        <strain evidence="7">PC1</strain>
    </source>
</reference>
<dbReference type="GO" id="GO:0003746">
    <property type="term" value="F:translation elongation factor activity"/>
    <property type="evidence" value="ECO:0007669"/>
    <property type="project" value="UniProtKB-KW"/>
</dbReference>
<sequence length="200" mass="22861">KGQETVKTAKKLTNFNCPMCKRPSCVKVRIRRSKTTSTQEATISCAECSAVFTMNDLTLLDTDKTAYMQWIEYLRQLKEYSIKCPDCAKRILLEICIFEGKRAAKAQCVTCNQVFFFDIQPGQDRKDLIEKQNQGKLNTIGVKEIQVQAKAKQKAKRRDEESEHSAYRNDEIMPQSESEFDNQNLSGSEGNVKEKVVDND</sequence>
<comment type="subcellular location">
    <subcellularLocation>
        <location evidence="1 5">Nucleus</location>
    </subcellularLocation>
</comment>
<evidence type="ECO:0000256" key="3">
    <source>
        <dbReference type="ARBA" id="ARBA00022833"/>
    </source>
</evidence>
<evidence type="ECO:0000256" key="4">
    <source>
        <dbReference type="ARBA" id="ARBA00023242"/>
    </source>
</evidence>
<keyword evidence="5" id="KW-0479">Metal-binding</keyword>
<dbReference type="EMBL" id="GDID01002960">
    <property type="protein sequence ID" value="JAP93646.1"/>
    <property type="molecule type" value="Transcribed_RNA"/>
</dbReference>
<gene>
    <name evidence="7" type="ORF">TPC1_14000</name>
</gene>
<keyword evidence="5" id="KW-0863">Zinc-finger</keyword>
<feature type="non-terminal residue" evidence="7">
    <location>
        <position position="200"/>
    </location>
</feature>
<comment type="function">
    <text evidence="5">Transcription elongation factor implicated in the maintenance of proper chromatin structure in actively transcribed regions.</text>
</comment>
<feature type="non-terminal residue" evidence="7">
    <location>
        <position position="1"/>
    </location>
</feature>
<dbReference type="AlphaFoldDB" id="A0A146KDR7"/>
<keyword evidence="7" id="KW-0648">Protein biosynthesis</keyword>
<evidence type="ECO:0000256" key="6">
    <source>
        <dbReference type="SAM" id="MobiDB-lite"/>
    </source>
</evidence>
<keyword evidence="5" id="KW-0804">Transcription</keyword>
<dbReference type="GO" id="GO:0005634">
    <property type="term" value="C:nucleus"/>
    <property type="evidence" value="ECO:0007669"/>
    <property type="project" value="UniProtKB-SubCell"/>
</dbReference>
<feature type="region of interest" description="Disordered" evidence="6">
    <location>
        <begin position="151"/>
        <end position="200"/>
    </location>
</feature>
<dbReference type="SUPFAM" id="SSF57783">
    <property type="entry name" value="Zinc beta-ribbon"/>
    <property type="match status" value="1"/>
</dbReference>
<name>A0A146KDR7_9EUKA</name>
<evidence type="ECO:0000256" key="5">
    <source>
        <dbReference type="RuleBase" id="RU364033"/>
    </source>
</evidence>
<keyword evidence="5" id="KW-0805">Transcription regulation</keyword>
<keyword evidence="3 5" id="KW-0862">Zinc</keyword>
<keyword evidence="4 5" id="KW-0539">Nucleus</keyword>
<organism evidence="7">
    <name type="scientific">Trepomonas sp. PC1</name>
    <dbReference type="NCBI Taxonomy" id="1076344"/>
    <lineage>
        <taxon>Eukaryota</taxon>
        <taxon>Metamonada</taxon>
        <taxon>Diplomonadida</taxon>
        <taxon>Hexamitidae</taxon>
        <taxon>Hexamitinae</taxon>
        <taxon>Trepomonas</taxon>
    </lineage>
</organism>
<dbReference type="Gene3D" id="2.20.25.190">
    <property type="match status" value="1"/>
</dbReference>
<feature type="compositionally biased region" description="Polar residues" evidence="6">
    <location>
        <begin position="175"/>
        <end position="189"/>
    </location>
</feature>
<evidence type="ECO:0000256" key="1">
    <source>
        <dbReference type="ARBA" id="ARBA00004123"/>
    </source>
</evidence>
<comment type="similarity">
    <text evidence="2 5">Belongs to the ELOF1 family.</text>
</comment>
<evidence type="ECO:0000313" key="7">
    <source>
        <dbReference type="EMBL" id="JAP93646.1"/>
    </source>
</evidence>
<accession>A0A146KDR7</accession>
<feature type="compositionally biased region" description="Basic and acidic residues" evidence="6">
    <location>
        <begin position="157"/>
        <end position="171"/>
    </location>
</feature>
<keyword evidence="7" id="KW-0251">Elongation factor</keyword>
<evidence type="ECO:0000256" key="2">
    <source>
        <dbReference type="ARBA" id="ARBA00009730"/>
    </source>
</evidence>
<proteinExistence type="inferred from homology"/>
<protein>
    <recommendedName>
        <fullName evidence="5">Transcription elongation factor 1 homolog</fullName>
    </recommendedName>
</protein>
<dbReference type="InterPro" id="IPR007808">
    <property type="entry name" value="Elf1"/>
</dbReference>
<feature type="compositionally biased region" description="Basic and acidic residues" evidence="6">
    <location>
        <begin position="191"/>
        <end position="200"/>
    </location>
</feature>
<dbReference type="InterPro" id="IPR038567">
    <property type="entry name" value="T_Elf1_sf"/>
</dbReference>
<dbReference type="Pfam" id="PF05129">
    <property type="entry name" value="Zn_ribbon_Elf1"/>
    <property type="match status" value="1"/>
</dbReference>